<dbReference type="EMBL" id="JAPZBU010000003">
    <property type="protein sequence ID" value="KAJ5414508.1"/>
    <property type="molecule type" value="Genomic_DNA"/>
</dbReference>
<evidence type="ECO:0000256" key="5">
    <source>
        <dbReference type="SAM" id="Phobius"/>
    </source>
</evidence>
<dbReference type="AlphaFoldDB" id="A0A9W9WC47"/>
<keyword evidence="4 5" id="KW-0472">Membrane</keyword>
<comment type="caution">
    <text evidence="7">The sequence shown here is derived from an EMBL/GenBank/DDBJ whole genome shotgun (WGS) entry which is preliminary data.</text>
</comment>
<dbReference type="GO" id="GO:0016491">
    <property type="term" value="F:oxidoreductase activity"/>
    <property type="evidence" value="ECO:0007669"/>
    <property type="project" value="InterPro"/>
</dbReference>
<feature type="domain" description="Fatty acid hydroxylase" evidence="6">
    <location>
        <begin position="119"/>
        <end position="243"/>
    </location>
</feature>
<feature type="transmembrane region" description="Helical" evidence="5">
    <location>
        <begin position="71"/>
        <end position="95"/>
    </location>
</feature>
<reference evidence="7" key="2">
    <citation type="journal article" date="2023" name="IMA Fungus">
        <title>Comparative genomic study of the Penicillium genus elucidates a diverse pangenome and 15 lateral gene transfer events.</title>
        <authorList>
            <person name="Petersen C."/>
            <person name="Sorensen T."/>
            <person name="Nielsen M.R."/>
            <person name="Sondergaard T.E."/>
            <person name="Sorensen J.L."/>
            <person name="Fitzpatrick D.A."/>
            <person name="Frisvad J.C."/>
            <person name="Nielsen K.L."/>
        </authorList>
    </citation>
    <scope>NUCLEOTIDE SEQUENCE</scope>
    <source>
        <strain evidence="7">IBT 29677</strain>
    </source>
</reference>
<evidence type="ECO:0000313" key="8">
    <source>
        <dbReference type="Proteomes" id="UP001147747"/>
    </source>
</evidence>
<dbReference type="GO" id="GO:0005506">
    <property type="term" value="F:iron ion binding"/>
    <property type="evidence" value="ECO:0007669"/>
    <property type="project" value="InterPro"/>
</dbReference>
<dbReference type="Pfam" id="PF04116">
    <property type="entry name" value="FA_hydroxylase"/>
    <property type="match status" value="1"/>
</dbReference>
<protein>
    <recommendedName>
        <fullName evidence="6">Fatty acid hydroxylase domain-containing protein</fullName>
    </recommendedName>
</protein>
<evidence type="ECO:0000256" key="2">
    <source>
        <dbReference type="ARBA" id="ARBA00022692"/>
    </source>
</evidence>
<evidence type="ECO:0000256" key="4">
    <source>
        <dbReference type="ARBA" id="ARBA00023136"/>
    </source>
</evidence>
<accession>A0A9W9WC47</accession>
<feature type="transmembrane region" description="Helical" evidence="5">
    <location>
        <begin position="29"/>
        <end position="50"/>
    </location>
</feature>
<evidence type="ECO:0000313" key="7">
    <source>
        <dbReference type="EMBL" id="KAJ5414508.1"/>
    </source>
</evidence>
<organism evidence="7 8">
    <name type="scientific">Penicillium cosmopolitanum</name>
    <dbReference type="NCBI Taxonomy" id="1131564"/>
    <lineage>
        <taxon>Eukaryota</taxon>
        <taxon>Fungi</taxon>
        <taxon>Dikarya</taxon>
        <taxon>Ascomycota</taxon>
        <taxon>Pezizomycotina</taxon>
        <taxon>Eurotiomycetes</taxon>
        <taxon>Eurotiomycetidae</taxon>
        <taxon>Eurotiales</taxon>
        <taxon>Aspergillaceae</taxon>
        <taxon>Penicillium</taxon>
    </lineage>
</organism>
<reference evidence="7" key="1">
    <citation type="submission" date="2022-12" db="EMBL/GenBank/DDBJ databases">
        <authorList>
            <person name="Petersen C."/>
        </authorList>
    </citation>
    <scope>NUCLEOTIDE SEQUENCE</scope>
    <source>
        <strain evidence="7">IBT 29677</strain>
    </source>
</reference>
<dbReference type="OrthoDB" id="408954at2759"/>
<dbReference type="Proteomes" id="UP001147747">
    <property type="component" value="Unassembled WGS sequence"/>
</dbReference>
<dbReference type="GO" id="GO:0008610">
    <property type="term" value="P:lipid biosynthetic process"/>
    <property type="evidence" value="ECO:0007669"/>
    <property type="project" value="InterPro"/>
</dbReference>
<dbReference type="InterPro" id="IPR050307">
    <property type="entry name" value="Sterol_Desaturase_Related"/>
</dbReference>
<proteinExistence type="predicted"/>
<evidence type="ECO:0000256" key="1">
    <source>
        <dbReference type="ARBA" id="ARBA00004370"/>
    </source>
</evidence>
<dbReference type="GeneID" id="81364752"/>
<keyword evidence="2 5" id="KW-0812">Transmembrane</keyword>
<comment type="subcellular location">
    <subcellularLocation>
        <location evidence="1">Membrane</location>
    </subcellularLocation>
</comment>
<evidence type="ECO:0000259" key="6">
    <source>
        <dbReference type="Pfam" id="PF04116"/>
    </source>
</evidence>
<keyword evidence="3 5" id="KW-1133">Transmembrane helix</keyword>
<dbReference type="GO" id="GO:0016020">
    <property type="term" value="C:membrane"/>
    <property type="evidence" value="ECO:0007669"/>
    <property type="project" value="UniProtKB-SubCell"/>
</dbReference>
<gene>
    <name evidence="7" type="ORF">N7509_001135</name>
</gene>
<keyword evidence="8" id="KW-1185">Reference proteome</keyword>
<dbReference type="InterPro" id="IPR006694">
    <property type="entry name" value="Fatty_acid_hydroxylase"/>
</dbReference>
<evidence type="ECO:0000256" key="3">
    <source>
        <dbReference type="ARBA" id="ARBA00022989"/>
    </source>
</evidence>
<dbReference type="PANTHER" id="PTHR11863">
    <property type="entry name" value="STEROL DESATURASE"/>
    <property type="match status" value="1"/>
</dbReference>
<dbReference type="RefSeq" id="XP_056494354.1">
    <property type="nucleotide sequence ID" value="XM_056625772.1"/>
</dbReference>
<name>A0A9W9WC47_9EURO</name>
<sequence length="267" mass="31205">MEYIAETEKLWGSICARYKPGHIEIAGVISSQIIGLIIPATVYVLLDVFLPSFSRMHKIQSERRQPTWPQIWHCMQVSMFNQLWIIGLHALAIYWIGFDHSFIWMDPRLPSLKTLIIDFLFGMAASEVMFYYVHRALHHPSIYVYIHKMHHKYTAPISFAAEYAHPIEHFIANVLLIVLPLTLKGTHFLSLMAFSVFEFYQAAADHSGYDFFKLPSASIYDLHHEKFRVNYSTLEIMDRIHGTDIVVWDRSSQQDVRKFKNKGQKEE</sequence>
<feature type="transmembrane region" description="Helical" evidence="5">
    <location>
        <begin position="115"/>
        <end position="133"/>
    </location>
</feature>